<dbReference type="SMART" id="SM00044">
    <property type="entry name" value="CYCc"/>
    <property type="match status" value="1"/>
</dbReference>
<evidence type="ECO:0000256" key="1">
    <source>
        <dbReference type="ARBA" id="ARBA00004370"/>
    </source>
</evidence>
<comment type="subcellular location">
    <subcellularLocation>
        <location evidence="1">Membrane</location>
    </subcellularLocation>
</comment>
<evidence type="ECO:0000256" key="7">
    <source>
        <dbReference type="SAM" id="Coils"/>
    </source>
</evidence>
<dbReference type="GO" id="GO:0004383">
    <property type="term" value="F:guanylate cyclase activity"/>
    <property type="evidence" value="ECO:0007669"/>
    <property type="project" value="TreeGrafter"/>
</dbReference>
<dbReference type="InterPro" id="IPR001054">
    <property type="entry name" value="A/G_cyclase"/>
</dbReference>
<dbReference type="Gene3D" id="3.30.70.1230">
    <property type="entry name" value="Nucleotide cyclase"/>
    <property type="match status" value="1"/>
</dbReference>
<dbReference type="GO" id="GO:0005886">
    <property type="term" value="C:plasma membrane"/>
    <property type="evidence" value="ECO:0007669"/>
    <property type="project" value="TreeGrafter"/>
</dbReference>
<dbReference type="PANTHER" id="PTHR11920">
    <property type="entry name" value="GUANYLYL CYCLASE"/>
    <property type="match status" value="1"/>
</dbReference>
<sequence length="322" mass="36191">MPCTARLWEVYTDAINGKTDCKIDKTSLYLLRFATNYSWWSFTMWYFIYLLDMCSFDTYEMGNVSSDMIAKGLTTLVLLNATTELMQREKMEIAEAANQSLNEKVERLDAAIAETDAVLGRLIPEEVVKQLKTGEATDAREFEQVTVFFSDITNYGQLQQKMDAKGVMRMLDSLWQRYDAIAQRYGIYKVETIGDAFLGVAGCPKENPRNAEMAVEFAIDVLNMIDEFRTEQGDRLLSRVGLNTGPVTAGLLGDLNPHYCIVGDTVNTASRMESTSTPGRIHITEATFLAVKDLGKFAISGPEVMDIKGKGVMRTYWVEGRM</sequence>
<dbReference type="SUPFAM" id="SSF55073">
    <property type="entry name" value="Nucleotide cyclase"/>
    <property type="match status" value="1"/>
</dbReference>
<keyword evidence="6" id="KW-0456">Lyase</keyword>
<dbReference type="OrthoDB" id="60033at2759"/>
<dbReference type="GO" id="GO:0004016">
    <property type="term" value="F:adenylate cyclase activity"/>
    <property type="evidence" value="ECO:0007669"/>
    <property type="project" value="TreeGrafter"/>
</dbReference>
<dbReference type="EMBL" id="KQ965731">
    <property type="protein sequence ID" value="KXS22530.1"/>
    <property type="molecule type" value="Genomic_DNA"/>
</dbReference>
<dbReference type="CDD" id="cd07302">
    <property type="entry name" value="CHD"/>
    <property type="match status" value="1"/>
</dbReference>
<dbReference type="AlphaFoldDB" id="A0A139B0Q9"/>
<evidence type="ECO:0000256" key="2">
    <source>
        <dbReference type="ARBA" id="ARBA00022692"/>
    </source>
</evidence>
<evidence type="ECO:0000256" key="5">
    <source>
        <dbReference type="ARBA" id="ARBA00023136"/>
    </source>
</evidence>
<keyword evidence="5" id="KW-0472">Membrane</keyword>
<evidence type="ECO:0000259" key="8">
    <source>
        <dbReference type="PROSITE" id="PS50125"/>
    </source>
</evidence>
<evidence type="ECO:0000256" key="3">
    <source>
        <dbReference type="ARBA" id="ARBA00022741"/>
    </source>
</evidence>
<keyword evidence="10" id="KW-1185">Reference proteome</keyword>
<keyword evidence="7" id="KW-0175">Coiled coil</keyword>
<dbReference type="Pfam" id="PF00211">
    <property type="entry name" value="Guanylate_cyc"/>
    <property type="match status" value="1"/>
</dbReference>
<dbReference type="STRING" id="1344416.A0A139B0Q9"/>
<protein>
    <submittedName>
        <fullName evidence="9">Adenylyl cyclase</fullName>
    </submittedName>
</protein>
<dbReference type="InterPro" id="IPR029787">
    <property type="entry name" value="Nucleotide_cyclase"/>
</dbReference>
<keyword evidence="3" id="KW-0547">Nucleotide-binding</keyword>
<evidence type="ECO:0000256" key="6">
    <source>
        <dbReference type="ARBA" id="ARBA00023239"/>
    </source>
</evidence>
<organism evidence="9 10">
    <name type="scientific">Gonapodya prolifera (strain JEL478)</name>
    <name type="common">Monoblepharis prolifera</name>
    <dbReference type="NCBI Taxonomy" id="1344416"/>
    <lineage>
        <taxon>Eukaryota</taxon>
        <taxon>Fungi</taxon>
        <taxon>Fungi incertae sedis</taxon>
        <taxon>Chytridiomycota</taxon>
        <taxon>Chytridiomycota incertae sedis</taxon>
        <taxon>Monoblepharidomycetes</taxon>
        <taxon>Monoblepharidales</taxon>
        <taxon>Gonapodyaceae</taxon>
        <taxon>Gonapodya</taxon>
    </lineage>
</organism>
<proteinExistence type="predicted"/>
<evidence type="ECO:0000256" key="4">
    <source>
        <dbReference type="ARBA" id="ARBA00022989"/>
    </source>
</evidence>
<feature type="coiled-coil region" evidence="7">
    <location>
        <begin position="79"/>
        <end position="118"/>
    </location>
</feature>
<keyword evidence="4" id="KW-1133">Transmembrane helix</keyword>
<evidence type="ECO:0000313" key="9">
    <source>
        <dbReference type="EMBL" id="KXS22530.1"/>
    </source>
</evidence>
<dbReference type="GO" id="GO:0007168">
    <property type="term" value="P:receptor guanylyl cyclase signaling pathway"/>
    <property type="evidence" value="ECO:0007669"/>
    <property type="project" value="TreeGrafter"/>
</dbReference>
<dbReference type="GO" id="GO:0000166">
    <property type="term" value="F:nucleotide binding"/>
    <property type="evidence" value="ECO:0007669"/>
    <property type="project" value="UniProtKB-KW"/>
</dbReference>
<gene>
    <name evidence="9" type="ORF">M427DRAFT_118505</name>
</gene>
<accession>A0A139B0Q9</accession>
<evidence type="ECO:0000313" key="10">
    <source>
        <dbReference type="Proteomes" id="UP000070544"/>
    </source>
</evidence>
<feature type="domain" description="Guanylate cyclase" evidence="8">
    <location>
        <begin position="146"/>
        <end position="273"/>
    </location>
</feature>
<dbReference type="Proteomes" id="UP000070544">
    <property type="component" value="Unassembled WGS sequence"/>
</dbReference>
<dbReference type="PANTHER" id="PTHR11920:SF335">
    <property type="entry name" value="GUANYLATE CYCLASE"/>
    <property type="match status" value="1"/>
</dbReference>
<dbReference type="PROSITE" id="PS50125">
    <property type="entry name" value="GUANYLATE_CYCLASE_2"/>
    <property type="match status" value="1"/>
</dbReference>
<keyword evidence="2" id="KW-0812">Transmembrane</keyword>
<reference evidence="9 10" key="1">
    <citation type="journal article" date="2015" name="Genome Biol. Evol.">
        <title>Phylogenomic analyses indicate that early fungi evolved digesting cell walls of algal ancestors of land plants.</title>
        <authorList>
            <person name="Chang Y."/>
            <person name="Wang S."/>
            <person name="Sekimoto S."/>
            <person name="Aerts A.L."/>
            <person name="Choi C."/>
            <person name="Clum A."/>
            <person name="LaButti K.M."/>
            <person name="Lindquist E.A."/>
            <person name="Yee Ngan C."/>
            <person name="Ohm R.A."/>
            <person name="Salamov A.A."/>
            <person name="Grigoriev I.V."/>
            <person name="Spatafora J.W."/>
            <person name="Berbee M.L."/>
        </authorList>
    </citation>
    <scope>NUCLEOTIDE SEQUENCE [LARGE SCALE GENOMIC DNA]</scope>
    <source>
        <strain evidence="9 10">JEL478</strain>
    </source>
</reference>
<dbReference type="GO" id="GO:0001653">
    <property type="term" value="F:peptide receptor activity"/>
    <property type="evidence" value="ECO:0007669"/>
    <property type="project" value="TreeGrafter"/>
</dbReference>
<name>A0A139B0Q9_GONPJ</name>
<dbReference type="InterPro" id="IPR050401">
    <property type="entry name" value="Cyclic_nucleotide_synthase"/>
</dbReference>
<dbReference type="GO" id="GO:0035556">
    <property type="term" value="P:intracellular signal transduction"/>
    <property type="evidence" value="ECO:0007669"/>
    <property type="project" value="InterPro"/>
</dbReference>